<dbReference type="Proteomes" id="UP000193928">
    <property type="component" value="Unassembled WGS sequence"/>
</dbReference>
<dbReference type="EMBL" id="LQOY01000110">
    <property type="protein sequence ID" value="ORV82628.1"/>
    <property type="molecule type" value="Genomic_DNA"/>
</dbReference>
<evidence type="ECO:0000313" key="1">
    <source>
        <dbReference type="EMBL" id="ORV82628.1"/>
    </source>
</evidence>
<organism evidence="1 2">
    <name type="scientific">Mycobacterium gordonae</name>
    <dbReference type="NCBI Taxonomy" id="1778"/>
    <lineage>
        <taxon>Bacteria</taxon>
        <taxon>Bacillati</taxon>
        <taxon>Actinomycetota</taxon>
        <taxon>Actinomycetes</taxon>
        <taxon>Mycobacteriales</taxon>
        <taxon>Mycobacteriaceae</taxon>
        <taxon>Mycobacterium</taxon>
    </lineage>
</organism>
<keyword evidence="2" id="KW-1185">Reference proteome</keyword>
<sequence length="394" mass="43176">MNHWTQLTLARRGSGTVNEPWAAQFKRVSRDSGLRFVADIAYRVQGIYLAQLSVWRERSSEDAQSELRWRAGIKPLVLDDILWAAFLPRADLGGERARLNLKVRGGFTADPLSIGEGVIAAGHTGDPDGGLRALIDQFDSVTAQFIDRYPRVSDYLIALGDLIAESVHPRPRHQLRQILALIAAGRPGEAAALADAQIAAGDTGPFSGPILDSGYSDGVFQHLALSCKPTHAARHYLACRTPTHRLQILAESDGYRRDFELARGFARDRRVFARLRDFTGTSLWGLILTPLPDSGPLRYLQAAGRADAMTLEICTPNDPPGEGSTRYVIGHDAPGGGAARNTIQLPYSTEMVWESELFAAEEAIGVFDTYYDTGALDPRYHLRPAEQHPCSPPP</sequence>
<accession>A0A1X1W7X7</accession>
<dbReference type="AlphaFoldDB" id="A0A1X1W7X7"/>
<dbReference type="RefSeq" id="WP_085088050.1">
    <property type="nucleotide sequence ID" value="NZ_JACKSU010000053.1"/>
</dbReference>
<protein>
    <submittedName>
        <fullName evidence="1">Uncharacterized protein</fullName>
    </submittedName>
</protein>
<proteinExistence type="predicted"/>
<reference evidence="1 2" key="1">
    <citation type="submission" date="2016-01" db="EMBL/GenBank/DDBJ databases">
        <title>The new phylogeny of the genus Mycobacterium.</title>
        <authorList>
            <person name="Tarcisio F."/>
            <person name="Conor M."/>
            <person name="Antonella G."/>
            <person name="Elisabetta G."/>
            <person name="Giulia F.S."/>
            <person name="Sara T."/>
            <person name="Anna F."/>
            <person name="Clotilde B."/>
            <person name="Roberto B."/>
            <person name="Veronica D.S."/>
            <person name="Fabio R."/>
            <person name="Monica P."/>
            <person name="Olivier J."/>
            <person name="Enrico T."/>
            <person name="Nicola S."/>
        </authorList>
    </citation>
    <scope>NUCLEOTIDE SEQUENCE [LARGE SCALE GENOMIC DNA]</scope>
    <source>
        <strain evidence="1 2">DSM 44160</strain>
    </source>
</reference>
<evidence type="ECO:0000313" key="2">
    <source>
        <dbReference type="Proteomes" id="UP000193928"/>
    </source>
</evidence>
<gene>
    <name evidence="1" type="ORF">AWC08_28660</name>
</gene>
<comment type="caution">
    <text evidence="1">The sequence shown here is derived from an EMBL/GenBank/DDBJ whole genome shotgun (WGS) entry which is preliminary data.</text>
</comment>
<name>A0A1X1W7X7_MYCGO</name>